<evidence type="ECO:0000256" key="4">
    <source>
        <dbReference type="ARBA" id="ARBA00022692"/>
    </source>
</evidence>
<feature type="transmembrane region" description="Helical" evidence="9">
    <location>
        <begin position="344"/>
        <end position="362"/>
    </location>
</feature>
<comment type="subcellular location">
    <subcellularLocation>
        <location evidence="1">Cell membrane</location>
        <topology evidence="1">Multi-pass membrane protein</topology>
    </subcellularLocation>
</comment>
<keyword evidence="3 10" id="KW-0808">Transferase</keyword>
<dbReference type="InterPro" id="IPR018480">
    <property type="entry name" value="PNAcMuramoyl-5peptid_Trfase_CS"/>
</dbReference>
<comment type="caution">
    <text evidence="10">The sequence shown here is derived from an EMBL/GenBank/DDBJ whole genome shotgun (WGS) entry which is preliminary data.</text>
</comment>
<evidence type="ECO:0000313" key="10">
    <source>
        <dbReference type="EMBL" id="GCE13915.1"/>
    </source>
</evidence>
<feature type="transmembrane region" description="Helical" evidence="9">
    <location>
        <begin position="102"/>
        <end position="121"/>
    </location>
</feature>
<gene>
    <name evidence="10" type="ORF">KTT_37740</name>
</gene>
<dbReference type="Pfam" id="PF00953">
    <property type="entry name" value="Glycos_transf_4"/>
    <property type="match status" value="1"/>
</dbReference>
<dbReference type="OrthoDB" id="9805475at2"/>
<dbReference type="GO" id="GO:0044038">
    <property type="term" value="P:cell wall macromolecule biosynthetic process"/>
    <property type="evidence" value="ECO:0007669"/>
    <property type="project" value="TreeGrafter"/>
</dbReference>
<dbReference type="PANTHER" id="PTHR22926">
    <property type="entry name" value="PHOSPHO-N-ACETYLMURAMOYL-PENTAPEPTIDE-TRANSFERASE"/>
    <property type="match status" value="1"/>
</dbReference>
<evidence type="ECO:0000256" key="8">
    <source>
        <dbReference type="SAM" id="MobiDB-lite"/>
    </source>
</evidence>
<feature type="transmembrane region" description="Helical" evidence="9">
    <location>
        <begin position="23"/>
        <end position="48"/>
    </location>
</feature>
<name>A0A402A4I8_9CHLR</name>
<feature type="region of interest" description="Disordered" evidence="8">
    <location>
        <begin position="394"/>
        <end position="417"/>
    </location>
</feature>
<accession>A0A402A4I8</accession>
<feature type="binding site" evidence="7">
    <location>
        <position position="273"/>
    </location>
    <ligand>
        <name>Mg(2+)</name>
        <dbReference type="ChEBI" id="CHEBI:18420"/>
    </ligand>
</feature>
<proteinExistence type="predicted"/>
<evidence type="ECO:0000256" key="9">
    <source>
        <dbReference type="SAM" id="Phobius"/>
    </source>
</evidence>
<keyword evidence="7" id="KW-0479">Metal-binding</keyword>
<keyword evidence="5 9" id="KW-1133">Transmembrane helix</keyword>
<evidence type="ECO:0000313" key="11">
    <source>
        <dbReference type="Proteomes" id="UP000287352"/>
    </source>
</evidence>
<keyword evidence="7" id="KW-0460">Magnesium</keyword>
<keyword evidence="11" id="KW-1185">Reference proteome</keyword>
<feature type="transmembrane region" description="Helical" evidence="9">
    <location>
        <begin position="368"/>
        <end position="385"/>
    </location>
</feature>
<comment type="cofactor">
    <cofactor evidence="7">
        <name>Mg(2+)</name>
        <dbReference type="ChEBI" id="CHEBI:18420"/>
    </cofactor>
</comment>
<dbReference type="AlphaFoldDB" id="A0A402A4I8"/>
<keyword evidence="6 9" id="KW-0472">Membrane</keyword>
<feature type="transmembrane region" description="Helical" evidence="9">
    <location>
        <begin position="243"/>
        <end position="262"/>
    </location>
</feature>
<dbReference type="CDD" id="cd06853">
    <property type="entry name" value="GT_WecA_like"/>
    <property type="match status" value="1"/>
</dbReference>
<reference evidence="11" key="1">
    <citation type="submission" date="2018-12" db="EMBL/GenBank/DDBJ databases">
        <title>Tengunoibacter tsumagoiensis gen. nov., sp. nov., Dictyobacter kobayashii sp. nov., D. alpinus sp. nov., and D. joshuensis sp. nov. and description of Dictyobacteraceae fam. nov. within the order Ktedonobacterales isolated from Tengu-no-mugimeshi.</title>
        <authorList>
            <person name="Wang C.M."/>
            <person name="Zheng Y."/>
            <person name="Sakai Y."/>
            <person name="Toyoda A."/>
            <person name="Minakuchi Y."/>
            <person name="Abe K."/>
            <person name="Yokota A."/>
            <person name="Yabe S."/>
        </authorList>
    </citation>
    <scope>NUCLEOTIDE SEQUENCE [LARGE SCALE GENOMIC DNA]</scope>
    <source>
        <strain evidence="11">Uno3</strain>
    </source>
</reference>
<feature type="transmembrane region" description="Helical" evidence="9">
    <location>
        <begin position="184"/>
        <end position="206"/>
    </location>
</feature>
<keyword evidence="4 9" id="KW-0812">Transmembrane</keyword>
<evidence type="ECO:0000256" key="6">
    <source>
        <dbReference type="ARBA" id="ARBA00023136"/>
    </source>
</evidence>
<dbReference type="GO" id="GO:0071555">
    <property type="term" value="P:cell wall organization"/>
    <property type="evidence" value="ECO:0007669"/>
    <property type="project" value="TreeGrafter"/>
</dbReference>
<sequence length="449" mass="49651">MVFMSEVHTPLLLFIPTFLSNNLVTLLVGGACACLLSYLFCLLIIYLYRKSGWTRPVEPGRKPDTIARLGGVGIFLSFVFMSFVFYLPHPDLRVCGPQNCELTSYWLFLVAATLIVAVHAYDDLKPMKPLPKLLAQTLSVFIVMGPYLNGRFNGVLLYGFSNPFQAAVQSPALPWYQHDVVTLIIHQPVINLLAIPAVLFTWFWMVGMMNSLNWIDGVDGLAGGVVVITSACITIISWTLQQYTISILAALFTGATLGFLLLNWNPAKIFMGDSGSQFLGLGLAVLSIIGGAKFALALMVMGIPIINMAVVIINRIHRGQSPMQYDLSHLHDRLKSTGLNARQICYIFYSFTAIFGLMALWFVHLYKFLGISIVVLMMSGLVVWLDRNQNHASKIQNGGGEPHLEGKKGKREPEFQVPTSEYNHEFTRVTPLPAAPSAAPVLDDGPFPH</sequence>
<evidence type="ECO:0000256" key="2">
    <source>
        <dbReference type="ARBA" id="ARBA00022475"/>
    </source>
</evidence>
<evidence type="ECO:0000256" key="7">
    <source>
        <dbReference type="PIRSR" id="PIRSR600715-1"/>
    </source>
</evidence>
<protein>
    <submittedName>
        <fullName evidence="10">Undecaprenyl-phosphate alpha-N-acetylglucosaminyl 1-phosphate transferase</fullName>
    </submittedName>
</protein>
<dbReference type="GO" id="GO:0046872">
    <property type="term" value="F:metal ion binding"/>
    <property type="evidence" value="ECO:0007669"/>
    <property type="project" value="UniProtKB-KW"/>
</dbReference>
<dbReference type="PROSITE" id="PS01348">
    <property type="entry name" value="MRAY_2"/>
    <property type="match status" value="1"/>
</dbReference>
<feature type="transmembrane region" description="Helical" evidence="9">
    <location>
        <begin position="69"/>
        <end position="87"/>
    </location>
</feature>
<feature type="binding site" evidence="7">
    <location>
        <position position="213"/>
    </location>
    <ligand>
        <name>Mg(2+)</name>
        <dbReference type="ChEBI" id="CHEBI:18420"/>
    </ligand>
</feature>
<dbReference type="EMBL" id="BIFR01000001">
    <property type="protein sequence ID" value="GCE13915.1"/>
    <property type="molecule type" value="Genomic_DNA"/>
</dbReference>
<dbReference type="GO" id="GO:0005886">
    <property type="term" value="C:plasma membrane"/>
    <property type="evidence" value="ECO:0007669"/>
    <property type="project" value="UniProtKB-SubCell"/>
</dbReference>
<dbReference type="Proteomes" id="UP000287352">
    <property type="component" value="Unassembled WGS sequence"/>
</dbReference>
<dbReference type="GO" id="GO:0009103">
    <property type="term" value="P:lipopolysaccharide biosynthetic process"/>
    <property type="evidence" value="ECO:0007669"/>
    <property type="project" value="TreeGrafter"/>
</dbReference>
<dbReference type="InterPro" id="IPR000715">
    <property type="entry name" value="Glycosyl_transferase_4"/>
</dbReference>
<organism evidence="10 11">
    <name type="scientific">Tengunoibacter tsumagoiensis</name>
    <dbReference type="NCBI Taxonomy" id="2014871"/>
    <lineage>
        <taxon>Bacteria</taxon>
        <taxon>Bacillati</taxon>
        <taxon>Chloroflexota</taxon>
        <taxon>Ktedonobacteria</taxon>
        <taxon>Ktedonobacterales</taxon>
        <taxon>Dictyobacteraceae</taxon>
        <taxon>Tengunoibacter</taxon>
    </lineage>
</organism>
<dbReference type="RefSeq" id="WP_126581403.1">
    <property type="nucleotide sequence ID" value="NZ_BIFR01000001.1"/>
</dbReference>
<feature type="transmembrane region" description="Helical" evidence="9">
    <location>
        <begin position="218"/>
        <end position="237"/>
    </location>
</feature>
<evidence type="ECO:0000256" key="1">
    <source>
        <dbReference type="ARBA" id="ARBA00004651"/>
    </source>
</evidence>
<dbReference type="PANTHER" id="PTHR22926:SF3">
    <property type="entry name" value="UNDECAPRENYL-PHOSPHATE ALPHA-N-ACETYLGLUCOSAMINYL 1-PHOSPHATE TRANSFERASE"/>
    <property type="match status" value="1"/>
</dbReference>
<feature type="compositionally biased region" description="Basic and acidic residues" evidence="8">
    <location>
        <begin position="402"/>
        <end position="414"/>
    </location>
</feature>
<keyword evidence="2" id="KW-1003">Cell membrane</keyword>
<evidence type="ECO:0000256" key="3">
    <source>
        <dbReference type="ARBA" id="ARBA00022679"/>
    </source>
</evidence>
<dbReference type="GO" id="GO:0016780">
    <property type="term" value="F:phosphotransferase activity, for other substituted phosphate groups"/>
    <property type="evidence" value="ECO:0007669"/>
    <property type="project" value="InterPro"/>
</dbReference>
<feature type="transmembrane region" description="Helical" evidence="9">
    <location>
        <begin position="295"/>
        <end position="313"/>
    </location>
</feature>
<evidence type="ECO:0000256" key="5">
    <source>
        <dbReference type="ARBA" id="ARBA00022989"/>
    </source>
</evidence>